<reference evidence="1 2" key="1">
    <citation type="submission" date="2015-09" db="EMBL/GenBank/DDBJ databases">
        <title>Draft genome sequence of Kouleothrix aurantiaca JCM 19913.</title>
        <authorList>
            <person name="Hemp J."/>
        </authorList>
    </citation>
    <scope>NUCLEOTIDE SEQUENCE [LARGE SCALE GENOMIC DNA]</scope>
    <source>
        <strain evidence="1 2">COM-B</strain>
    </source>
</reference>
<feature type="non-terminal residue" evidence="1">
    <location>
        <position position="284"/>
    </location>
</feature>
<dbReference type="PANTHER" id="PTHR34218">
    <property type="entry name" value="PEPTIDASE S45 PENICILLIN AMIDASE"/>
    <property type="match status" value="1"/>
</dbReference>
<dbReference type="EMBL" id="LJCR01002781">
    <property type="protein sequence ID" value="KPV48283.1"/>
    <property type="molecule type" value="Genomic_DNA"/>
</dbReference>
<dbReference type="AlphaFoldDB" id="A0A0P9CYW6"/>
<evidence type="ECO:0000313" key="1">
    <source>
        <dbReference type="EMBL" id="KPV48283.1"/>
    </source>
</evidence>
<comment type="caution">
    <text evidence="1">The sequence shown here is derived from an EMBL/GenBank/DDBJ whole genome shotgun (WGS) entry which is preliminary data.</text>
</comment>
<organism evidence="1 2">
    <name type="scientific">Kouleothrix aurantiaca</name>
    <dbReference type="NCBI Taxonomy" id="186479"/>
    <lineage>
        <taxon>Bacteria</taxon>
        <taxon>Bacillati</taxon>
        <taxon>Chloroflexota</taxon>
        <taxon>Chloroflexia</taxon>
        <taxon>Chloroflexales</taxon>
        <taxon>Roseiflexineae</taxon>
        <taxon>Roseiflexaceae</taxon>
        <taxon>Kouleothrix</taxon>
    </lineage>
</organism>
<dbReference type="InterPro" id="IPR002692">
    <property type="entry name" value="S45"/>
</dbReference>
<dbReference type="GO" id="GO:0017000">
    <property type="term" value="P:antibiotic biosynthetic process"/>
    <property type="evidence" value="ECO:0007669"/>
    <property type="project" value="InterPro"/>
</dbReference>
<evidence type="ECO:0008006" key="3">
    <source>
        <dbReference type="Google" id="ProtNLM"/>
    </source>
</evidence>
<gene>
    <name evidence="1" type="ORF">SE17_38910</name>
</gene>
<dbReference type="SUPFAM" id="SSF56235">
    <property type="entry name" value="N-terminal nucleophile aminohydrolases (Ntn hydrolases)"/>
    <property type="match status" value="1"/>
</dbReference>
<dbReference type="Proteomes" id="UP000050509">
    <property type="component" value="Unassembled WGS sequence"/>
</dbReference>
<dbReference type="InterPro" id="IPR043147">
    <property type="entry name" value="Penicillin_amidase_A-knob"/>
</dbReference>
<dbReference type="InterPro" id="IPR029055">
    <property type="entry name" value="Ntn_hydrolases_N"/>
</dbReference>
<keyword evidence="2" id="KW-1185">Reference proteome</keyword>
<proteinExistence type="predicted"/>
<dbReference type="PANTHER" id="PTHR34218:SF4">
    <property type="entry name" value="ACYL-HOMOSERINE LACTONE ACYLASE QUIP"/>
    <property type="match status" value="1"/>
</dbReference>
<sequence>VADSYPHLISNDWAAPYRAQRIVELIEAKPKLAPDDIAAMQADQRSALARAVLPAMLAAPPANDRQKQALALLRDWDGTTSGDSAAAAVFEAWYQEVAARIFQDEVGGEIWDDYADERNYHAIILPTLLQNANDPWCDDVTTPAKEDCPTQLARALDDGLARMAQAQGSDDMARWRWDAAHHTLFPHNVFDGVGALKPIFSRSVPNGGDGFTVDVAPISQGNVYNQTHVPSYREIIDLSALDSSRFMHTVGQSGYVLSGHYADLIARWQRVEYLPMRFARNTVD</sequence>
<dbReference type="Pfam" id="PF01804">
    <property type="entry name" value="Penicil_amidase"/>
    <property type="match status" value="1"/>
</dbReference>
<dbReference type="Gene3D" id="3.60.20.10">
    <property type="entry name" value="Glutamine Phosphoribosylpyrophosphate, subunit 1, domain 1"/>
    <property type="match status" value="1"/>
</dbReference>
<dbReference type="Gene3D" id="1.10.1400.10">
    <property type="match status" value="1"/>
</dbReference>
<evidence type="ECO:0000313" key="2">
    <source>
        <dbReference type="Proteomes" id="UP000050509"/>
    </source>
</evidence>
<name>A0A0P9CYW6_9CHLR</name>
<dbReference type="GO" id="GO:0016787">
    <property type="term" value="F:hydrolase activity"/>
    <property type="evidence" value="ECO:0007669"/>
    <property type="project" value="InterPro"/>
</dbReference>
<feature type="non-terminal residue" evidence="1">
    <location>
        <position position="1"/>
    </location>
</feature>
<protein>
    <recommendedName>
        <fullName evidence="3">Penicillin amidase</fullName>
    </recommendedName>
</protein>
<accession>A0A0P9CYW6</accession>